<dbReference type="InterPro" id="IPR011990">
    <property type="entry name" value="TPR-like_helical_dom_sf"/>
</dbReference>
<dbReference type="EMBL" id="VFSU01000021">
    <property type="protein sequence ID" value="TPE61789.1"/>
    <property type="molecule type" value="Genomic_DNA"/>
</dbReference>
<reference evidence="5 6" key="1">
    <citation type="submission" date="2019-06" db="EMBL/GenBank/DDBJ databases">
        <authorList>
            <person name="Lee I."/>
            <person name="Jang G.I."/>
            <person name="Hwang C.Y."/>
        </authorList>
    </citation>
    <scope>NUCLEOTIDE SEQUENCE [LARGE SCALE GENOMIC DNA]</scope>
    <source>
        <strain evidence="5 6">PAMC 28131</strain>
    </source>
</reference>
<keyword evidence="1" id="KW-0677">Repeat</keyword>
<sequence>MARYVAFLSYSHRNKAETEWLHKALERYVIPKKLVGRETAKGKVPARLIPVFRDRDELAVSADLGGDLHGALENSEHLIVVASPASAHSTYVQEEIRYFKSLHGENRVFALIVGGEPYASAMPGREEEEAFSVSLRYRLGADGQLTDTPAEPIAADIRPGKDGRRLALMKLIAGITGLRLDDLVQREAQRRARRLTWIATAASVGMLLTTGLAFYANQQRAVAVEQRVIAERETAAARAATDYLIGTFELSDPATENPRTVSLVTILSRGAERARTELRNQPEIEARLVTAVGRAYTNLGLLDDSEVALARAMPAIKRAGPDGAPALIALANNYLRKGQPERALQTLSNADSMLGQDRKEHVALRAQLAAMRGNIAYINGEADQALGFFDEAVRFVAAEKDIDPKLRADVLEGRGRILIDLGRLDEAEASLQEANRLFRAYRGEQHLNTGYNFFYLALAAYNGGEYQLAEQRISRSLAIVSRVLDKTNPIRADVLSLQGSIYQAEGKLDLADTALAEAIDAYRAVYKGPHYNIGIAEFYRAQVAEQHGDLRGAIRHLDEAQRNYEASYGKRHANIGEVLVTRASLLDRTGNHARAVAECAEGIEMLNATMGADSGFTKGLKATCDAIGKKGVNRAG</sequence>
<comment type="caution">
    <text evidence="5">The sequence shown here is derived from an EMBL/GenBank/DDBJ whole genome shotgun (WGS) entry which is preliminary data.</text>
</comment>
<dbReference type="Proteomes" id="UP000319897">
    <property type="component" value="Unassembled WGS sequence"/>
</dbReference>
<dbReference type="InterPro" id="IPR019734">
    <property type="entry name" value="TPR_rpt"/>
</dbReference>
<feature type="domain" description="TIR" evidence="4">
    <location>
        <begin position="7"/>
        <end position="114"/>
    </location>
</feature>
<dbReference type="PANTHER" id="PTHR45641:SF19">
    <property type="entry name" value="NEPHROCYSTIN-3"/>
    <property type="match status" value="1"/>
</dbReference>
<keyword evidence="2" id="KW-0802">TPR repeat</keyword>
<evidence type="ECO:0000313" key="6">
    <source>
        <dbReference type="Proteomes" id="UP000319897"/>
    </source>
</evidence>
<evidence type="ECO:0000256" key="1">
    <source>
        <dbReference type="ARBA" id="ARBA00022737"/>
    </source>
</evidence>
<keyword evidence="3" id="KW-0812">Transmembrane</keyword>
<dbReference type="AlphaFoldDB" id="A0A501XMV4"/>
<dbReference type="SMART" id="SM00028">
    <property type="entry name" value="TPR"/>
    <property type="match status" value="7"/>
</dbReference>
<keyword evidence="3" id="KW-1133">Transmembrane helix</keyword>
<accession>A0A501XMV4</accession>
<dbReference type="GO" id="GO:0007165">
    <property type="term" value="P:signal transduction"/>
    <property type="evidence" value="ECO:0007669"/>
    <property type="project" value="InterPro"/>
</dbReference>
<organism evidence="5 6">
    <name type="scientific">Sandaracinobacter neustonicus</name>
    <dbReference type="NCBI Taxonomy" id="1715348"/>
    <lineage>
        <taxon>Bacteria</taxon>
        <taxon>Pseudomonadati</taxon>
        <taxon>Pseudomonadota</taxon>
        <taxon>Alphaproteobacteria</taxon>
        <taxon>Sphingomonadales</taxon>
        <taxon>Sphingosinicellaceae</taxon>
        <taxon>Sandaracinobacter</taxon>
    </lineage>
</organism>
<dbReference type="SUPFAM" id="SSF48452">
    <property type="entry name" value="TPR-like"/>
    <property type="match status" value="1"/>
</dbReference>
<evidence type="ECO:0000313" key="5">
    <source>
        <dbReference type="EMBL" id="TPE61789.1"/>
    </source>
</evidence>
<dbReference type="Pfam" id="PF13424">
    <property type="entry name" value="TPR_12"/>
    <property type="match status" value="1"/>
</dbReference>
<dbReference type="InterPro" id="IPR000157">
    <property type="entry name" value="TIR_dom"/>
</dbReference>
<gene>
    <name evidence="5" type="ORF">FJQ54_07775</name>
</gene>
<evidence type="ECO:0000256" key="2">
    <source>
        <dbReference type="ARBA" id="ARBA00022803"/>
    </source>
</evidence>
<dbReference type="Gene3D" id="3.40.50.10140">
    <property type="entry name" value="Toll/interleukin-1 receptor homology (TIR) domain"/>
    <property type="match status" value="1"/>
</dbReference>
<dbReference type="PANTHER" id="PTHR45641">
    <property type="entry name" value="TETRATRICOPEPTIDE REPEAT PROTEIN (AFU_ORTHOLOGUE AFUA_6G03870)"/>
    <property type="match status" value="1"/>
</dbReference>
<evidence type="ECO:0000259" key="4">
    <source>
        <dbReference type="Pfam" id="PF13676"/>
    </source>
</evidence>
<proteinExistence type="predicted"/>
<dbReference type="Gene3D" id="1.25.40.10">
    <property type="entry name" value="Tetratricopeptide repeat domain"/>
    <property type="match status" value="3"/>
</dbReference>
<dbReference type="SUPFAM" id="SSF52200">
    <property type="entry name" value="Toll/Interleukin receptor TIR domain"/>
    <property type="match status" value="1"/>
</dbReference>
<name>A0A501XMV4_9SPHN</name>
<keyword evidence="3" id="KW-0472">Membrane</keyword>
<keyword evidence="6" id="KW-1185">Reference proteome</keyword>
<dbReference type="Pfam" id="PF13676">
    <property type="entry name" value="TIR_2"/>
    <property type="match status" value="1"/>
</dbReference>
<evidence type="ECO:0000256" key="3">
    <source>
        <dbReference type="SAM" id="Phobius"/>
    </source>
</evidence>
<dbReference type="InterPro" id="IPR035897">
    <property type="entry name" value="Toll_tir_struct_dom_sf"/>
</dbReference>
<feature type="transmembrane region" description="Helical" evidence="3">
    <location>
        <begin position="195"/>
        <end position="216"/>
    </location>
</feature>
<protein>
    <submittedName>
        <fullName evidence="5">Tetratricopeptide repeat protein</fullName>
    </submittedName>
</protein>